<organism evidence="10 11">
    <name type="scientific">Acinetobacter brisouii CIP 110357</name>
    <dbReference type="NCBI Taxonomy" id="1341683"/>
    <lineage>
        <taxon>Bacteria</taxon>
        <taxon>Pseudomonadati</taxon>
        <taxon>Pseudomonadota</taxon>
        <taxon>Gammaproteobacteria</taxon>
        <taxon>Moraxellales</taxon>
        <taxon>Moraxellaceae</taxon>
        <taxon>Acinetobacter</taxon>
    </lineage>
</organism>
<dbReference type="PATRIC" id="fig|1341683.3.peg.124"/>
<keyword evidence="5" id="KW-0808">Transferase</keyword>
<keyword evidence="11" id="KW-1185">Reference proteome</keyword>
<evidence type="ECO:0000256" key="7">
    <source>
        <dbReference type="ARBA" id="ARBA00022989"/>
    </source>
</evidence>
<protein>
    <recommendedName>
        <fullName evidence="12">Ceramide glucosyltransferase</fullName>
    </recommendedName>
</protein>
<comment type="caution">
    <text evidence="10">The sequence shown here is derived from an EMBL/GenBank/DDBJ whole genome shotgun (WGS) entry which is preliminary data.</text>
</comment>
<dbReference type="Proteomes" id="UP000018418">
    <property type="component" value="Unassembled WGS sequence"/>
</dbReference>
<keyword evidence="6 9" id="KW-0812">Transmembrane</keyword>
<dbReference type="SUPFAM" id="SSF53448">
    <property type="entry name" value="Nucleotide-diphospho-sugar transferases"/>
    <property type="match status" value="1"/>
</dbReference>
<evidence type="ECO:0000256" key="9">
    <source>
        <dbReference type="SAM" id="Phobius"/>
    </source>
</evidence>
<dbReference type="CDD" id="cd02520">
    <property type="entry name" value="Glucosylceramide_synthase"/>
    <property type="match status" value="1"/>
</dbReference>
<dbReference type="Gene3D" id="3.90.550.10">
    <property type="entry name" value="Spore Coat Polysaccharide Biosynthesis Protein SpsA, Chain A"/>
    <property type="match status" value="1"/>
</dbReference>
<dbReference type="GO" id="GO:0008120">
    <property type="term" value="F:ceramide glucosyltransferase activity"/>
    <property type="evidence" value="ECO:0007669"/>
    <property type="project" value="TreeGrafter"/>
</dbReference>
<evidence type="ECO:0000256" key="1">
    <source>
        <dbReference type="ARBA" id="ARBA00004141"/>
    </source>
</evidence>
<evidence type="ECO:0000256" key="8">
    <source>
        <dbReference type="ARBA" id="ARBA00023136"/>
    </source>
</evidence>
<dbReference type="RefSeq" id="WP_004898966.1">
    <property type="nucleotide sequence ID" value="NZ_BBTI01000003.1"/>
</dbReference>
<sequence>MALLAIIAGIASCTLLIVQLGSLYVAFRRLNSPIHSSILKKTPHITLIRPLCGLDNFAEELLLSCFKQDYPCYDILFCVASAQDPVIPYVNRLIDCHPERSAKLLIGNDLITKNPKLNNMEKAWQSTSAQWIAMADSNLLLPPDYLRSLILSFDEQDTGLVSSPAIGIRPANLWGAVEAALLNTHQARWQFLSDAIGLGFAQGKTLFWHRDVLDQRGGLSALGHELAEDVASTKLVRDAGLKVHLTPRPFAQPIGERTLRAVWDRQLRWARIRRLGFFWLFIPEILLGSVPVMASLIYLVHLQMIPWILPPAVFILWYGAEWMVAKLLHWPHSARDVCAMIIRDMLLPLLWLWCWAGRSFVWHGNAMNSPASANVQEQKEMEH</sequence>
<comment type="pathway">
    <text evidence="3">Sphingolipid metabolism.</text>
</comment>
<evidence type="ECO:0000256" key="5">
    <source>
        <dbReference type="ARBA" id="ARBA00022679"/>
    </source>
</evidence>
<feature type="transmembrane region" description="Helical" evidence="9">
    <location>
        <begin position="275"/>
        <end position="298"/>
    </location>
</feature>
<keyword evidence="4" id="KW-0328">Glycosyltransferase</keyword>
<dbReference type="PANTHER" id="PTHR12726:SF0">
    <property type="entry name" value="CERAMIDE GLUCOSYLTRANSFERASE"/>
    <property type="match status" value="1"/>
</dbReference>
<feature type="transmembrane region" description="Helical" evidence="9">
    <location>
        <begin position="345"/>
        <end position="362"/>
    </location>
</feature>
<evidence type="ECO:0000256" key="6">
    <source>
        <dbReference type="ARBA" id="ARBA00022692"/>
    </source>
</evidence>
<dbReference type="HOGENOM" id="CLU_030898_2_1_6"/>
<dbReference type="AlphaFoldDB" id="V2USN4"/>
<dbReference type="PANTHER" id="PTHR12726">
    <property type="entry name" value="CERAMIDE GLUCOSYLTRANSFERASE"/>
    <property type="match status" value="1"/>
</dbReference>
<evidence type="ECO:0008006" key="12">
    <source>
        <dbReference type="Google" id="ProtNLM"/>
    </source>
</evidence>
<dbReference type="STRING" id="396323.VH98_05560"/>
<feature type="transmembrane region" description="Helical" evidence="9">
    <location>
        <begin position="304"/>
        <end position="324"/>
    </location>
</feature>
<reference evidence="10 11" key="1">
    <citation type="submission" date="2013-10" db="EMBL/GenBank/DDBJ databases">
        <title>The Genome Sequence of Acinetobacter brisouii CIP 110357.</title>
        <authorList>
            <consortium name="The Broad Institute Genomics Platform"/>
            <consortium name="The Broad Institute Genome Sequencing Center for Infectious Disease"/>
            <person name="Cerqueira G."/>
            <person name="Feldgarden M."/>
            <person name="Courvalin P."/>
            <person name="Grillot-Courvalin C."/>
            <person name="Clermont D."/>
            <person name="Rocha E."/>
            <person name="Yoon E.-J."/>
            <person name="Nemec A."/>
            <person name="Young S.K."/>
            <person name="Zeng Q."/>
            <person name="Gargeya S."/>
            <person name="Fitzgerald M."/>
            <person name="Abouelleil A."/>
            <person name="Alvarado L."/>
            <person name="Berlin A.M."/>
            <person name="Chapman S.B."/>
            <person name="Gainer-Dewar J."/>
            <person name="Goldberg J."/>
            <person name="Gnerre S."/>
            <person name="Griggs A."/>
            <person name="Gujja S."/>
            <person name="Hansen M."/>
            <person name="Howarth C."/>
            <person name="Imamovic A."/>
            <person name="Ireland A."/>
            <person name="Larimer J."/>
            <person name="McCowan C."/>
            <person name="Murphy C."/>
            <person name="Pearson M."/>
            <person name="Poon T.W."/>
            <person name="Priest M."/>
            <person name="Roberts A."/>
            <person name="Saif S."/>
            <person name="Shea T."/>
            <person name="Sykes S."/>
            <person name="Wortman J."/>
            <person name="Nusbaum C."/>
            <person name="Birren B."/>
        </authorList>
    </citation>
    <scope>NUCLEOTIDE SEQUENCE [LARGE SCALE GENOMIC DNA]</scope>
    <source>
        <strain evidence="10 11">CIP 110357</strain>
    </source>
</reference>
<accession>V2USN4</accession>
<dbReference type="Pfam" id="PF13506">
    <property type="entry name" value="Glyco_transf_21"/>
    <property type="match status" value="1"/>
</dbReference>
<evidence type="ECO:0000256" key="3">
    <source>
        <dbReference type="ARBA" id="ARBA00004991"/>
    </source>
</evidence>
<dbReference type="OrthoDB" id="9814255at2"/>
<comment type="subcellular location">
    <subcellularLocation>
        <location evidence="1">Membrane</location>
        <topology evidence="1">Multi-pass membrane protein</topology>
    </subcellularLocation>
</comment>
<proteinExistence type="predicted"/>
<evidence type="ECO:0000256" key="2">
    <source>
        <dbReference type="ARBA" id="ARBA00004760"/>
    </source>
</evidence>
<name>V2USN4_9GAMM</name>
<evidence type="ECO:0000313" key="11">
    <source>
        <dbReference type="Proteomes" id="UP000018418"/>
    </source>
</evidence>
<dbReference type="GO" id="GO:0006679">
    <property type="term" value="P:glucosylceramide biosynthetic process"/>
    <property type="evidence" value="ECO:0007669"/>
    <property type="project" value="TreeGrafter"/>
</dbReference>
<evidence type="ECO:0000256" key="4">
    <source>
        <dbReference type="ARBA" id="ARBA00022676"/>
    </source>
</evidence>
<evidence type="ECO:0000313" key="10">
    <source>
        <dbReference type="EMBL" id="ESK53017.1"/>
    </source>
</evidence>
<dbReference type="GO" id="GO:0016020">
    <property type="term" value="C:membrane"/>
    <property type="evidence" value="ECO:0007669"/>
    <property type="project" value="UniProtKB-SubCell"/>
</dbReference>
<comment type="pathway">
    <text evidence="2">Lipid metabolism; sphingolipid metabolism.</text>
</comment>
<dbReference type="InterPro" id="IPR025993">
    <property type="entry name" value="Ceramide_glucosylTrfase"/>
</dbReference>
<keyword evidence="8 9" id="KW-0472">Membrane</keyword>
<feature type="transmembrane region" description="Helical" evidence="9">
    <location>
        <begin position="6"/>
        <end position="27"/>
    </location>
</feature>
<keyword evidence="7 9" id="KW-1133">Transmembrane helix</keyword>
<dbReference type="EMBL" id="AYEU01000001">
    <property type="protein sequence ID" value="ESK53017.1"/>
    <property type="molecule type" value="Genomic_DNA"/>
</dbReference>
<dbReference type="InterPro" id="IPR029044">
    <property type="entry name" value="Nucleotide-diphossugar_trans"/>
</dbReference>
<gene>
    <name evidence="10" type="ORF">P255_00125</name>
</gene>